<sequence length="141" mass="15359">MSKADAATLLKDQISKLEEKRAAELVALKEEFFLTYESLKPVNIIRKSLRDILASQELQQDASEALLIVVSRFVSAKIEEATSAPPKTLLKQLLGAALQMAFTSLVAKYSEHLKGLVVNLLSLLSGKETDSKAKKDDGAEG</sequence>
<dbReference type="Proteomes" id="UP000294830">
    <property type="component" value="Unassembled WGS sequence"/>
</dbReference>
<organism evidence="1 2">
    <name type="scientific">Acetobacteroides hydrogenigenes</name>
    <dbReference type="NCBI Taxonomy" id="979970"/>
    <lineage>
        <taxon>Bacteria</taxon>
        <taxon>Pseudomonadati</taxon>
        <taxon>Bacteroidota</taxon>
        <taxon>Bacteroidia</taxon>
        <taxon>Bacteroidales</taxon>
        <taxon>Rikenellaceae</taxon>
        <taxon>Acetobacteroides</taxon>
    </lineage>
</organism>
<name>A0A4R2ENB2_9BACT</name>
<accession>A0A4R2ENB2</accession>
<evidence type="ECO:0000313" key="1">
    <source>
        <dbReference type="EMBL" id="TCN70608.1"/>
    </source>
</evidence>
<comment type="caution">
    <text evidence="1">The sequence shown here is derived from an EMBL/GenBank/DDBJ whole genome shotgun (WGS) entry which is preliminary data.</text>
</comment>
<reference evidence="1 2" key="1">
    <citation type="submission" date="2019-03" db="EMBL/GenBank/DDBJ databases">
        <title>Genomic Encyclopedia of Archaeal and Bacterial Type Strains, Phase II (KMG-II): from individual species to whole genera.</title>
        <authorList>
            <person name="Goeker M."/>
        </authorList>
    </citation>
    <scope>NUCLEOTIDE SEQUENCE [LARGE SCALE GENOMIC DNA]</scope>
    <source>
        <strain evidence="1 2">RL-C</strain>
    </source>
</reference>
<dbReference type="EMBL" id="SLWB01000003">
    <property type="protein sequence ID" value="TCN70608.1"/>
    <property type="molecule type" value="Genomic_DNA"/>
</dbReference>
<evidence type="ECO:0000313" key="2">
    <source>
        <dbReference type="Proteomes" id="UP000294830"/>
    </source>
</evidence>
<proteinExistence type="predicted"/>
<gene>
    <name evidence="1" type="ORF">CLV25_103128</name>
</gene>
<dbReference type="AlphaFoldDB" id="A0A4R2ENB2"/>
<dbReference type="RefSeq" id="WP_131838469.1">
    <property type="nucleotide sequence ID" value="NZ_SLWB01000003.1"/>
</dbReference>
<protein>
    <submittedName>
        <fullName evidence="1">Uncharacterized protein</fullName>
    </submittedName>
</protein>
<keyword evidence="2" id="KW-1185">Reference proteome</keyword>
<dbReference type="OrthoDB" id="1443487at2"/>